<keyword evidence="2" id="KW-1185">Reference proteome</keyword>
<accession>A0AAV4WZL0</accession>
<dbReference type="Proteomes" id="UP001054837">
    <property type="component" value="Unassembled WGS sequence"/>
</dbReference>
<protein>
    <submittedName>
        <fullName evidence="1">Uncharacterized protein</fullName>
    </submittedName>
</protein>
<proteinExistence type="predicted"/>
<dbReference type="EMBL" id="BPLQ01015482">
    <property type="protein sequence ID" value="GIY88345.1"/>
    <property type="molecule type" value="Genomic_DNA"/>
</dbReference>
<name>A0AAV4WZL0_9ARAC</name>
<dbReference type="AlphaFoldDB" id="A0AAV4WZL0"/>
<evidence type="ECO:0000313" key="2">
    <source>
        <dbReference type="Proteomes" id="UP001054837"/>
    </source>
</evidence>
<evidence type="ECO:0000313" key="1">
    <source>
        <dbReference type="EMBL" id="GIY88345.1"/>
    </source>
</evidence>
<reference evidence="1 2" key="1">
    <citation type="submission" date="2021-06" db="EMBL/GenBank/DDBJ databases">
        <title>Caerostris darwini draft genome.</title>
        <authorList>
            <person name="Kono N."/>
            <person name="Arakawa K."/>
        </authorList>
    </citation>
    <scope>NUCLEOTIDE SEQUENCE [LARGE SCALE GENOMIC DNA]</scope>
</reference>
<comment type="caution">
    <text evidence="1">The sequence shown here is derived from an EMBL/GenBank/DDBJ whole genome shotgun (WGS) entry which is preliminary data.</text>
</comment>
<sequence>MQWDLTEEKPELANNVKEEKVYEMQWDCTEEKSELANNVEEEKVHDFPHFQCSRSILVHQTNALQKIKLTSSYSRSGSSVTSNCKSSNFNEEDCLLSNYRHCDVCIKRALRHNQTKFGHAFNYIDHCSASFPTQL</sequence>
<gene>
    <name evidence="1" type="ORF">CDAR_219721</name>
</gene>
<organism evidence="1 2">
    <name type="scientific">Caerostris darwini</name>
    <dbReference type="NCBI Taxonomy" id="1538125"/>
    <lineage>
        <taxon>Eukaryota</taxon>
        <taxon>Metazoa</taxon>
        <taxon>Ecdysozoa</taxon>
        <taxon>Arthropoda</taxon>
        <taxon>Chelicerata</taxon>
        <taxon>Arachnida</taxon>
        <taxon>Araneae</taxon>
        <taxon>Araneomorphae</taxon>
        <taxon>Entelegynae</taxon>
        <taxon>Araneoidea</taxon>
        <taxon>Araneidae</taxon>
        <taxon>Caerostris</taxon>
    </lineage>
</organism>